<evidence type="ECO:0000256" key="1">
    <source>
        <dbReference type="SAM" id="MobiDB-lite"/>
    </source>
</evidence>
<dbReference type="Proteomes" id="UP000823637">
    <property type="component" value="Unassembled WGS sequence"/>
</dbReference>
<dbReference type="EMBL" id="JADIMR010000018">
    <property type="protein sequence ID" value="MBO8446368.1"/>
    <property type="molecule type" value="Genomic_DNA"/>
</dbReference>
<feature type="signal peptide" evidence="3">
    <location>
        <begin position="1"/>
        <end position="20"/>
    </location>
</feature>
<proteinExistence type="predicted"/>
<sequence>MMKTKILLFFCITAAIDAAAAVSSVSCSIEPQQIRIGEHVSLHYEFNQQPGDEVSVPLFSDTVVRGVELVENAKFDTLELKDGLIQVNMDLIATSFDSGFYYIPAMPFACNGDTLLSRALGLSVNTVEVNPDMDDVKDIKPVMNAPFSWQEFFTWSGIALAVIAGLAIIAFVLIKYVFKKKVPFISKTPEPQLPPHEEALLRLQQVKDEKLWQSGKIKEFYTEITDILREYMDRRFGINAMELTSEQILAFVRKNPEMEEVRQLLRQMLELSDLVKFAKFIPLEDENQRSMSDAFAFVEKTAPADAPAAEDASEDGQNANEQNKEDKK</sequence>
<protein>
    <recommendedName>
        <fullName evidence="6">Cell wall anchor protein</fullName>
    </recommendedName>
</protein>
<comment type="caution">
    <text evidence="4">The sequence shown here is derived from an EMBL/GenBank/DDBJ whole genome shotgun (WGS) entry which is preliminary data.</text>
</comment>
<dbReference type="AlphaFoldDB" id="A0A9D9EF51"/>
<evidence type="ECO:0008006" key="6">
    <source>
        <dbReference type="Google" id="ProtNLM"/>
    </source>
</evidence>
<feature type="chain" id="PRO_5039220746" description="Cell wall anchor protein" evidence="3">
    <location>
        <begin position="21"/>
        <end position="328"/>
    </location>
</feature>
<keyword evidence="2" id="KW-0472">Membrane</keyword>
<evidence type="ECO:0000313" key="5">
    <source>
        <dbReference type="Proteomes" id="UP000823637"/>
    </source>
</evidence>
<reference evidence="4" key="1">
    <citation type="submission" date="2020-10" db="EMBL/GenBank/DDBJ databases">
        <authorList>
            <person name="Gilroy R."/>
        </authorList>
    </citation>
    <scope>NUCLEOTIDE SEQUENCE</scope>
    <source>
        <strain evidence="4">D3-1215</strain>
    </source>
</reference>
<evidence type="ECO:0000256" key="2">
    <source>
        <dbReference type="SAM" id="Phobius"/>
    </source>
</evidence>
<feature type="transmembrane region" description="Helical" evidence="2">
    <location>
        <begin position="152"/>
        <end position="178"/>
    </location>
</feature>
<keyword evidence="2" id="KW-0812">Transmembrane</keyword>
<accession>A0A9D9EF51</accession>
<keyword evidence="2" id="KW-1133">Transmembrane helix</keyword>
<reference evidence="4" key="2">
    <citation type="journal article" date="2021" name="PeerJ">
        <title>Extensive microbial diversity within the chicken gut microbiome revealed by metagenomics and culture.</title>
        <authorList>
            <person name="Gilroy R."/>
            <person name="Ravi A."/>
            <person name="Getino M."/>
            <person name="Pursley I."/>
            <person name="Horton D.L."/>
            <person name="Alikhan N.F."/>
            <person name="Baker D."/>
            <person name="Gharbi K."/>
            <person name="Hall N."/>
            <person name="Watson M."/>
            <person name="Adriaenssens E.M."/>
            <person name="Foster-Nyarko E."/>
            <person name="Jarju S."/>
            <person name="Secka A."/>
            <person name="Antonio M."/>
            <person name="Oren A."/>
            <person name="Chaudhuri R.R."/>
            <person name="La Ragione R."/>
            <person name="Hildebrand F."/>
            <person name="Pallen M.J."/>
        </authorList>
    </citation>
    <scope>NUCLEOTIDE SEQUENCE</scope>
    <source>
        <strain evidence="4">D3-1215</strain>
    </source>
</reference>
<evidence type="ECO:0000256" key="3">
    <source>
        <dbReference type="SAM" id="SignalP"/>
    </source>
</evidence>
<evidence type="ECO:0000313" key="4">
    <source>
        <dbReference type="EMBL" id="MBO8446368.1"/>
    </source>
</evidence>
<keyword evidence="3" id="KW-0732">Signal</keyword>
<gene>
    <name evidence="4" type="ORF">IAC32_01280</name>
</gene>
<name>A0A9D9EF51_9BACT</name>
<feature type="region of interest" description="Disordered" evidence="1">
    <location>
        <begin position="302"/>
        <end position="328"/>
    </location>
</feature>
<organism evidence="4 5">
    <name type="scientific">Candidatus Enterocola intestinipullorum</name>
    <dbReference type="NCBI Taxonomy" id="2840783"/>
    <lineage>
        <taxon>Bacteria</taxon>
        <taxon>Pseudomonadati</taxon>
        <taxon>Bacteroidota</taxon>
        <taxon>Bacteroidia</taxon>
        <taxon>Bacteroidales</taxon>
        <taxon>Candidatus Enterocola</taxon>
    </lineage>
</organism>